<feature type="region of interest" description="Disordered" evidence="1">
    <location>
        <begin position="1"/>
        <end position="98"/>
    </location>
</feature>
<protein>
    <submittedName>
        <fullName evidence="2">Uncharacterized protein</fullName>
    </submittedName>
</protein>
<sequence length="98" mass="10329">MTNPAPAADATKEVKPPVKAEGADAATAAKAKLQDDADGKAGTDKAKTTDGKTEVAKKPEEEKSWLDKAREEALDFLGFNGSSAAKAEPKKSRSKTRR</sequence>
<organism evidence="2 3">
    <name type="scientific">Rotaria sordida</name>
    <dbReference type="NCBI Taxonomy" id="392033"/>
    <lineage>
        <taxon>Eukaryota</taxon>
        <taxon>Metazoa</taxon>
        <taxon>Spiralia</taxon>
        <taxon>Gnathifera</taxon>
        <taxon>Rotifera</taxon>
        <taxon>Eurotatoria</taxon>
        <taxon>Bdelloidea</taxon>
        <taxon>Philodinida</taxon>
        <taxon>Philodinidae</taxon>
        <taxon>Rotaria</taxon>
    </lineage>
</organism>
<name>A0A813NBY4_9BILA</name>
<comment type="caution">
    <text evidence="2">The sequence shown here is derived from an EMBL/GenBank/DDBJ whole genome shotgun (WGS) entry which is preliminary data.</text>
</comment>
<reference evidence="2" key="1">
    <citation type="submission" date="2021-02" db="EMBL/GenBank/DDBJ databases">
        <authorList>
            <person name="Nowell W R."/>
        </authorList>
    </citation>
    <scope>NUCLEOTIDE SEQUENCE</scope>
</reference>
<evidence type="ECO:0000313" key="2">
    <source>
        <dbReference type="EMBL" id="CAF0730847.1"/>
    </source>
</evidence>
<dbReference type="Proteomes" id="UP000663854">
    <property type="component" value="Unassembled WGS sequence"/>
</dbReference>
<feature type="compositionally biased region" description="Basic and acidic residues" evidence="1">
    <location>
        <begin position="32"/>
        <end position="73"/>
    </location>
</feature>
<dbReference type="EMBL" id="CAJNOH010000004">
    <property type="protein sequence ID" value="CAF0730847.1"/>
    <property type="molecule type" value="Genomic_DNA"/>
</dbReference>
<accession>A0A813NBY4</accession>
<feature type="compositionally biased region" description="Basic and acidic residues" evidence="1">
    <location>
        <begin position="10"/>
        <end position="22"/>
    </location>
</feature>
<gene>
    <name evidence="2" type="ORF">PYM288_LOCUS946</name>
</gene>
<evidence type="ECO:0000256" key="1">
    <source>
        <dbReference type="SAM" id="MobiDB-lite"/>
    </source>
</evidence>
<proteinExistence type="predicted"/>
<evidence type="ECO:0000313" key="3">
    <source>
        <dbReference type="Proteomes" id="UP000663854"/>
    </source>
</evidence>
<dbReference type="AlphaFoldDB" id="A0A813NBY4"/>